<dbReference type="EMBL" id="CP087164">
    <property type="protein sequence ID" value="UGS37738.1"/>
    <property type="molecule type" value="Genomic_DNA"/>
</dbReference>
<evidence type="ECO:0000313" key="4">
    <source>
        <dbReference type="Proteomes" id="UP001162834"/>
    </source>
</evidence>
<protein>
    <submittedName>
        <fullName evidence="3">UDP-2,3-diacetamido-2,3-dideoxy-D-glucuronate 2-epimerase</fullName>
        <ecNumber evidence="3">5.1.3.23</ecNumber>
    </submittedName>
</protein>
<dbReference type="PANTHER" id="PTHR43174:SF1">
    <property type="entry name" value="UDP-N-ACETYLGLUCOSAMINE 2-EPIMERASE"/>
    <property type="match status" value="1"/>
</dbReference>
<dbReference type="CDD" id="cd03786">
    <property type="entry name" value="GTB_UDP-GlcNAc_2-Epimerase"/>
    <property type="match status" value="1"/>
</dbReference>
<comment type="similarity">
    <text evidence="1">Belongs to the UDP-N-acetylglucosamine 2-epimerase family.</text>
</comment>
<dbReference type="KEGG" id="sbae:DSM104329_04159"/>
<dbReference type="Pfam" id="PF02350">
    <property type="entry name" value="Epimerase_2"/>
    <property type="match status" value="1"/>
</dbReference>
<keyword evidence="1 3" id="KW-0413">Isomerase</keyword>
<reference evidence="3" key="1">
    <citation type="journal article" date="2022" name="Int. J. Syst. Evol. Microbiol.">
        <title>Pseudomonas aegrilactucae sp. nov. and Pseudomonas morbosilactucae sp. nov., pathogens causing bacterial rot of lettuce in Japan.</title>
        <authorList>
            <person name="Sawada H."/>
            <person name="Fujikawa T."/>
            <person name="Satou M."/>
        </authorList>
    </citation>
    <scope>NUCLEOTIDE SEQUENCE</scope>
    <source>
        <strain evidence="3">0166_1</strain>
    </source>
</reference>
<evidence type="ECO:0000313" key="3">
    <source>
        <dbReference type="EMBL" id="UGS37738.1"/>
    </source>
</evidence>
<feature type="domain" description="UDP-N-acetylglucosamine 2-epimerase" evidence="2">
    <location>
        <begin position="38"/>
        <end position="347"/>
    </location>
</feature>
<keyword evidence="4" id="KW-1185">Reference proteome</keyword>
<accession>A0A9E7C2R8</accession>
<evidence type="ECO:0000259" key="2">
    <source>
        <dbReference type="Pfam" id="PF02350"/>
    </source>
</evidence>
<dbReference type="Gene3D" id="3.40.50.2000">
    <property type="entry name" value="Glycogen Phosphorylase B"/>
    <property type="match status" value="2"/>
</dbReference>
<organism evidence="3 4">
    <name type="scientific">Capillimicrobium parvum</name>
    <dbReference type="NCBI Taxonomy" id="2884022"/>
    <lineage>
        <taxon>Bacteria</taxon>
        <taxon>Bacillati</taxon>
        <taxon>Actinomycetota</taxon>
        <taxon>Thermoleophilia</taxon>
        <taxon>Solirubrobacterales</taxon>
        <taxon>Capillimicrobiaceae</taxon>
        <taxon>Capillimicrobium</taxon>
    </lineage>
</organism>
<dbReference type="NCBIfam" id="TIGR00236">
    <property type="entry name" value="wecB"/>
    <property type="match status" value="1"/>
</dbReference>
<dbReference type="InterPro" id="IPR029767">
    <property type="entry name" value="WecB-like"/>
</dbReference>
<name>A0A9E7C2R8_9ACTN</name>
<sequence length="369" mass="40474">MAFDTTRSGRRPRVLSVIGARPEIIQAAPVSAALADVADEILVHTGQHYDASMSSEQIHATRLPEPDHNLGVGSRTRDDQLLIGRLRLVELMQRERPDVVLVRGDTNATLAGARAAAELGIPLIHVEAGLRSYRDDMPEEANRIETDVLADLLCVPVASACDTLRREGVGGQIYLTGDPLCDLLQTWRERIVPERGDYVLATVHRNYNTDDPGRLAQVLECLGRAPCRVVLPAHPRLTSRLDFWNLALPDNVEAIAPVTYPRMLELERGARAIATDSGGVQREAYLWGVPCVTLREETEWTDTVELGWNTLVGVDADRFAEAVHRPSPLERPPIFGDGHAAPRIAALVAKLGAASRDDREPDSAAEMPR</sequence>
<dbReference type="AlphaFoldDB" id="A0A9E7C2R8"/>
<dbReference type="PANTHER" id="PTHR43174">
    <property type="entry name" value="UDP-N-ACETYLGLUCOSAMINE 2-EPIMERASE"/>
    <property type="match status" value="1"/>
</dbReference>
<dbReference type="GO" id="GO:0016853">
    <property type="term" value="F:isomerase activity"/>
    <property type="evidence" value="ECO:0007669"/>
    <property type="project" value="UniProtKB-KW"/>
</dbReference>
<dbReference type="InterPro" id="IPR003331">
    <property type="entry name" value="UDP_GlcNAc_Epimerase_2_dom"/>
</dbReference>
<dbReference type="SUPFAM" id="SSF53756">
    <property type="entry name" value="UDP-Glycosyltransferase/glycogen phosphorylase"/>
    <property type="match status" value="1"/>
</dbReference>
<proteinExistence type="inferred from homology"/>
<gene>
    <name evidence="3" type="primary">wbpI_1</name>
    <name evidence="3" type="ORF">DSM104329_04159</name>
</gene>
<dbReference type="Proteomes" id="UP001162834">
    <property type="component" value="Chromosome"/>
</dbReference>
<dbReference type="RefSeq" id="WP_259311783.1">
    <property type="nucleotide sequence ID" value="NZ_CP087164.1"/>
</dbReference>
<dbReference type="EC" id="5.1.3.23" evidence="3"/>
<evidence type="ECO:0000256" key="1">
    <source>
        <dbReference type="RuleBase" id="RU003513"/>
    </source>
</evidence>